<dbReference type="OrthoDB" id="5194448at2"/>
<evidence type="ECO:0000256" key="1">
    <source>
        <dbReference type="SAM" id="MobiDB-lite"/>
    </source>
</evidence>
<protein>
    <submittedName>
        <fullName evidence="3">DUF3043 family protein</fullName>
    </submittedName>
</protein>
<dbReference type="Proteomes" id="UP000292685">
    <property type="component" value="Unassembled WGS sequence"/>
</dbReference>
<feature type="region of interest" description="Disordered" evidence="1">
    <location>
        <begin position="1"/>
        <end position="70"/>
    </location>
</feature>
<dbReference type="AlphaFoldDB" id="A0A4Q8ABG6"/>
<evidence type="ECO:0000313" key="4">
    <source>
        <dbReference type="Proteomes" id="UP000292685"/>
    </source>
</evidence>
<organism evidence="3 4">
    <name type="scientific">Zhihengliuella halotolerans</name>
    <dbReference type="NCBI Taxonomy" id="370736"/>
    <lineage>
        <taxon>Bacteria</taxon>
        <taxon>Bacillati</taxon>
        <taxon>Actinomycetota</taxon>
        <taxon>Actinomycetes</taxon>
        <taxon>Micrococcales</taxon>
        <taxon>Micrococcaceae</taxon>
        <taxon>Zhihengliuella</taxon>
    </lineage>
</organism>
<dbReference type="RefSeq" id="WP_102160499.1">
    <property type="nucleotide sequence ID" value="NZ_PGGT01000052.1"/>
</dbReference>
<keyword evidence="2" id="KW-0812">Transmembrane</keyword>
<accession>A0A4Q8ABG6</accession>
<dbReference type="InterPro" id="IPR021403">
    <property type="entry name" value="DUF3043"/>
</dbReference>
<evidence type="ECO:0000313" key="3">
    <source>
        <dbReference type="EMBL" id="RZU61374.1"/>
    </source>
</evidence>
<evidence type="ECO:0000256" key="2">
    <source>
        <dbReference type="SAM" id="Phobius"/>
    </source>
</evidence>
<keyword evidence="2" id="KW-1133">Transmembrane helix</keyword>
<gene>
    <name evidence="3" type="ORF">EV380_0943</name>
</gene>
<keyword evidence="4" id="KW-1185">Reference proteome</keyword>
<reference evidence="3 4" key="1">
    <citation type="submission" date="2019-02" db="EMBL/GenBank/DDBJ databases">
        <title>Sequencing the genomes of 1000 actinobacteria strains.</title>
        <authorList>
            <person name="Klenk H.-P."/>
        </authorList>
    </citation>
    <scope>NUCLEOTIDE SEQUENCE [LARGE SCALE GENOMIC DNA]</scope>
    <source>
        <strain evidence="3 4">DSM 17364</strain>
    </source>
</reference>
<name>A0A4Q8ABG6_9MICC</name>
<feature type="transmembrane region" description="Helical" evidence="2">
    <location>
        <begin position="129"/>
        <end position="150"/>
    </location>
</feature>
<proteinExistence type="predicted"/>
<dbReference type="EMBL" id="SHLA01000001">
    <property type="protein sequence ID" value="RZU61374.1"/>
    <property type="molecule type" value="Genomic_DNA"/>
</dbReference>
<dbReference type="Pfam" id="PF11241">
    <property type="entry name" value="DUF3043"/>
    <property type="match status" value="1"/>
</dbReference>
<sequence length="199" mass="23130">MFGRKKDEAAADDAAVENPYESTDVDEAGKKGPTPKRSEQEALNRRPLVSSDKKARKEAERKRRIESQERLRLANETGDERYMMPRDRGPQKRFARDFVDSRWMLGEFLMIIIFLFLIVSFSFSSNLVIQANITLALWLVLLVTIMDAFIMTRMLKKRLIAKFGESERGVLWYAAMRGLQFRKMRLPKPQVKRGEGPRD</sequence>
<feature type="transmembrane region" description="Helical" evidence="2">
    <location>
        <begin position="103"/>
        <end position="123"/>
    </location>
</feature>
<comment type="caution">
    <text evidence="3">The sequence shown here is derived from an EMBL/GenBank/DDBJ whole genome shotgun (WGS) entry which is preliminary data.</text>
</comment>
<keyword evidence="2" id="KW-0472">Membrane</keyword>
<feature type="compositionally biased region" description="Basic and acidic residues" evidence="1">
    <location>
        <begin position="51"/>
        <end position="70"/>
    </location>
</feature>